<evidence type="ECO:0000313" key="3">
    <source>
        <dbReference type="Proteomes" id="UP001359559"/>
    </source>
</evidence>
<keyword evidence="3" id="KW-1185">Reference proteome</keyword>
<organism evidence="2 3">
    <name type="scientific">Clitoria ternatea</name>
    <name type="common">Butterfly pea</name>
    <dbReference type="NCBI Taxonomy" id="43366"/>
    <lineage>
        <taxon>Eukaryota</taxon>
        <taxon>Viridiplantae</taxon>
        <taxon>Streptophyta</taxon>
        <taxon>Embryophyta</taxon>
        <taxon>Tracheophyta</taxon>
        <taxon>Spermatophyta</taxon>
        <taxon>Magnoliopsida</taxon>
        <taxon>eudicotyledons</taxon>
        <taxon>Gunneridae</taxon>
        <taxon>Pentapetalae</taxon>
        <taxon>rosids</taxon>
        <taxon>fabids</taxon>
        <taxon>Fabales</taxon>
        <taxon>Fabaceae</taxon>
        <taxon>Papilionoideae</taxon>
        <taxon>50 kb inversion clade</taxon>
        <taxon>NPAAA clade</taxon>
        <taxon>indigoferoid/millettioid clade</taxon>
        <taxon>Phaseoleae</taxon>
        <taxon>Clitoria</taxon>
    </lineage>
</organism>
<sequence length="270" mass="31132">MVPTPTPFKLFLEEDSLENIESWSSSVSLSLLLIVVVRVVDHFSLAILIIEVCLSISSSSWRERVSLQFLLLPGVSLQFLLLLLSPRRDNNEDDDKAEEISGKHRDEDAVKTEKEVKPRGNRKLNWNLILNLNQRNLEVVNQIQTIREEEEDRRRIRSIRKRKRNKKRRYNDSDESDDSDSTGRKRKKRSSSSRSRSRRSGRKTKTRSETESEGSSSEEENGSDLGDAKSNPIVDDDVKKIEINAEALKLKELFESQKKPALAKNHFLFV</sequence>
<dbReference type="EMBL" id="JAYKXN010000006">
    <property type="protein sequence ID" value="KAK7279233.1"/>
    <property type="molecule type" value="Genomic_DNA"/>
</dbReference>
<feature type="compositionally biased region" description="Basic residues" evidence="1">
    <location>
        <begin position="184"/>
        <end position="205"/>
    </location>
</feature>
<dbReference type="AlphaFoldDB" id="A0AAN9IFR2"/>
<accession>A0AAN9IFR2</accession>
<reference evidence="2 3" key="1">
    <citation type="submission" date="2024-01" db="EMBL/GenBank/DDBJ databases">
        <title>The genomes of 5 underutilized Papilionoideae crops provide insights into root nodulation and disease resistance.</title>
        <authorList>
            <person name="Yuan L."/>
        </authorList>
    </citation>
    <scope>NUCLEOTIDE SEQUENCE [LARGE SCALE GENOMIC DNA]</scope>
    <source>
        <strain evidence="2">LY-2023</strain>
        <tissue evidence="2">Leaf</tissue>
    </source>
</reference>
<feature type="compositionally biased region" description="Basic and acidic residues" evidence="1">
    <location>
        <begin position="98"/>
        <end position="116"/>
    </location>
</feature>
<protein>
    <submittedName>
        <fullName evidence="2">Uncharacterized protein</fullName>
    </submittedName>
</protein>
<evidence type="ECO:0000256" key="1">
    <source>
        <dbReference type="SAM" id="MobiDB-lite"/>
    </source>
</evidence>
<dbReference type="Proteomes" id="UP001359559">
    <property type="component" value="Unassembled WGS sequence"/>
</dbReference>
<gene>
    <name evidence="2" type="ORF">RJT34_24279</name>
</gene>
<comment type="caution">
    <text evidence="2">The sequence shown here is derived from an EMBL/GenBank/DDBJ whole genome shotgun (WGS) entry which is preliminary data.</text>
</comment>
<feature type="region of interest" description="Disordered" evidence="1">
    <location>
        <begin position="91"/>
        <end position="116"/>
    </location>
</feature>
<feature type="region of interest" description="Disordered" evidence="1">
    <location>
        <begin position="160"/>
        <end position="238"/>
    </location>
</feature>
<proteinExistence type="predicted"/>
<evidence type="ECO:0000313" key="2">
    <source>
        <dbReference type="EMBL" id="KAK7279233.1"/>
    </source>
</evidence>
<name>A0AAN9IFR2_CLITE</name>
<feature type="compositionally biased region" description="Basic residues" evidence="1">
    <location>
        <begin position="160"/>
        <end position="169"/>
    </location>
</feature>